<evidence type="ECO:0000256" key="2">
    <source>
        <dbReference type="ARBA" id="ARBA00022801"/>
    </source>
</evidence>
<feature type="binding site" evidence="3">
    <location>
        <position position="57"/>
    </location>
    <ligand>
        <name>Mg(2+)</name>
        <dbReference type="ChEBI" id="CHEBI:18420"/>
        <label>1</label>
    </ligand>
</feature>
<feature type="binding site" evidence="3">
    <location>
        <position position="59"/>
    </location>
    <ligand>
        <name>Mg(2+)</name>
        <dbReference type="ChEBI" id="CHEBI:18420"/>
        <label>1</label>
    </ligand>
</feature>
<dbReference type="InterPro" id="IPR050792">
    <property type="entry name" value="ADP-ribosylglycohydrolase"/>
</dbReference>
<dbReference type="SUPFAM" id="SSF101478">
    <property type="entry name" value="ADP-ribosylglycohydrolase"/>
    <property type="match status" value="1"/>
</dbReference>
<comment type="cofactor">
    <cofactor evidence="3">
        <name>Mg(2+)</name>
        <dbReference type="ChEBI" id="CHEBI:18420"/>
    </cofactor>
    <text evidence="3">Binds 2 magnesium ions per subunit.</text>
</comment>
<comment type="similarity">
    <text evidence="1">Belongs to the ADP-ribosylglycohydrolase family.</text>
</comment>
<keyword evidence="3" id="KW-0479">Metal-binding</keyword>
<dbReference type="InterPro" id="IPR005502">
    <property type="entry name" value="Ribosyl_crysJ1"/>
</dbReference>
<dbReference type="OrthoDB" id="9798107at2"/>
<dbReference type="Gene3D" id="1.10.4080.10">
    <property type="entry name" value="ADP-ribosylation/Crystallin J1"/>
    <property type="match status" value="1"/>
</dbReference>
<dbReference type="AlphaFoldDB" id="A0A379CBD0"/>
<dbReference type="InterPro" id="IPR036705">
    <property type="entry name" value="Ribosyl_crysJ1_sf"/>
</dbReference>
<reference evidence="4 5" key="1">
    <citation type="submission" date="2018-06" db="EMBL/GenBank/DDBJ databases">
        <authorList>
            <consortium name="Pathogen Informatics"/>
            <person name="Doyle S."/>
        </authorList>
    </citation>
    <scope>NUCLEOTIDE SEQUENCE [LARGE SCALE GENOMIC DNA]</scope>
    <source>
        <strain evidence="4 5">NCTC12872</strain>
    </source>
</reference>
<protein>
    <submittedName>
        <fullName evidence="4">ADP-ribosyl-[dinitrogen reductase] glycohydrolase</fullName>
        <ecNumber evidence="4">3.2.2.24</ecNumber>
    </submittedName>
</protein>
<dbReference type="GO" id="GO:0047407">
    <property type="term" value="F:ADP-ribosyl-[dinitrogen reductase] hydrolase activity"/>
    <property type="evidence" value="ECO:0007669"/>
    <property type="project" value="UniProtKB-EC"/>
</dbReference>
<organism evidence="4 5">
    <name type="scientific">Phocoenobacter uteri</name>
    <dbReference type="NCBI Taxonomy" id="146806"/>
    <lineage>
        <taxon>Bacteria</taxon>
        <taxon>Pseudomonadati</taxon>
        <taxon>Pseudomonadota</taxon>
        <taxon>Gammaproteobacteria</taxon>
        <taxon>Pasteurellales</taxon>
        <taxon>Pasteurellaceae</taxon>
        <taxon>Phocoenobacter</taxon>
    </lineage>
</organism>
<dbReference type="EC" id="3.2.2.24" evidence="4"/>
<name>A0A379CBD0_9PAST</name>
<dbReference type="PANTHER" id="PTHR16222">
    <property type="entry name" value="ADP-RIBOSYLGLYCOHYDROLASE"/>
    <property type="match status" value="1"/>
</dbReference>
<keyword evidence="2 4" id="KW-0378">Hydrolase</keyword>
<evidence type="ECO:0000256" key="1">
    <source>
        <dbReference type="ARBA" id="ARBA00010702"/>
    </source>
</evidence>
<evidence type="ECO:0000313" key="5">
    <source>
        <dbReference type="Proteomes" id="UP000255417"/>
    </source>
</evidence>
<dbReference type="EMBL" id="UGTA01000001">
    <property type="protein sequence ID" value="SUB59035.1"/>
    <property type="molecule type" value="Genomic_DNA"/>
</dbReference>
<feature type="binding site" evidence="3">
    <location>
        <position position="58"/>
    </location>
    <ligand>
        <name>Mg(2+)</name>
        <dbReference type="ChEBI" id="CHEBI:18420"/>
        <label>1</label>
    </ligand>
</feature>
<evidence type="ECO:0000313" key="4">
    <source>
        <dbReference type="EMBL" id="SUB59035.1"/>
    </source>
</evidence>
<dbReference type="GO" id="GO:0046872">
    <property type="term" value="F:metal ion binding"/>
    <property type="evidence" value="ECO:0007669"/>
    <property type="project" value="UniProtKB-KW"/>
</dbReference>
<dbReference type="PANTHER" id="PTHR16222:SF24">
    <property type="entry name" value="ADP-RIBOSYLHYDROLASE ARH3"/>
    <property type="match status" value="1"/>
</dbReference>
<sequence length="179" mass="20708">MNNLISKNKFYASFYGLAIGDSLGVPVEFMTREELRLNPVTDMRESGSHLQPKGTWSDDTSMSLATLSVFSQKYFSYHQICDEFVNWYQCAKFTPHNETFDIGDTTRQALHRYLTGTSPLECGLNEESSNGNGSLMRMLPVLHFIYLEYWENDDRITPFAREFIYNLSALTHAHEFIFE</sequence>
<dbReference type="Pfam" id="PF03747">
    <property type="entry name" value="ADP_ribosyl_GH"/>
    <property type="match status" value="1"/>
</dbReference>
<dbReference type="RefSeq" id="WP_115315531.1">
    <property type="nucleotide sequence ID" value="NZ_LWIF01000001.1"/>
</dbReference>
<proteinExistence type="inferred from homology"/>
<dbReference type="Proteomes" id="UP000255417">
    <property type="component" value="Unassembled WGS sequence"/>
</dbReference>
<evidence type="ECO:0000256" key="3">
    <source>
        <dbReference type="PIRSR" id="PIRSR605502-1"/>
    </source>
</evidence>
<keyword evidence="5" id="KW-1185">Reference proteome</keyword>
<gene>
    <name evidence="4" type="primary">draG_1</name>
    <name evidence="4" type="ORF">NCTC12872_01009</name>
</gene>
<keyword evidence="3" id="KW-0460">Magnesium</keyword>
<keyword evidence="4" id="KW-0326">Glycosidase</keyword>
<accession>A0A379CBD0</accession>